<evidence type="ECO:0000313" key="2">
    <source>
        <dbReference type="EMBL" id="GBF82054.1"/>
    </source>
</evidence>
<protein>
    <recommendedName>
        <fullName evidence="4">SbsA Ig-like domain-containing protein</fullName>
    </recommendedName>
</protein>
<evidence type="ECO:0008006" key="4">
    <source>
        <dbReference type="Google" id="ProtNLM"/>
    </source>
</evidence>
<name>A0A401ILB8_APHSA</name>
<dbReference type="Gene3D" id="2.60.40.3710">
    <property type="match status" value="1"/>
</dbReference>
<dbReference type="OrthoDB" id="475437at2"/>
<organism evidence="2 3">
    <name type="scientific">Aphanothece sacrum FPU1</name>
    <dbReference type="NCBI Taxonomy" id="1920663"/>
    <lineage>
        <taxon>Bacteria</taxon>
        <taxon>Bacillati</taxon>
        <taxon>Cyanobacteriota</taxon>
        <taxon>Cyanophyceae</taxon>
        <taxon>Oscillatoriophycideae</taxon>
        <taxon>Chroococcales</taxon>
        <taxon>Aphanothecaceae</taxon>
        <taxon>Aphanothece</taxon>
    </lineage>
</organism>
<comment type="caution">
    <text evidence="2">The sequence shown here is derived from an EMBL/GenBank/DDBJ whole genome shotgun (WGS) entry which is preliminary data.</text>
</comment>
<evidence type="ECO:0000256" key="1">
    <source>
        <dbReference type="SAM" id="Phobius"/>
    </source>
</evidence>
<dbReference type="Proteomes" id="UP000287247">
    <property type="component" value="Unassembled WGS sequence"/>
</dbReference>
<evidence type="ECO:0000313" key="3">
    <source>
        <dbReference type="Proteomes" id="UP000287247"/>
    </source>
</evidence>
<dbReference type="RefSeq" id="WP_124976043.1">
    <property type="nucleotide sequence ID" value="NZ_BDQK01000015.1"/>
</dbReference>
<keyword evidence="3" id="KW-1185">Reference proteome</keyword>
<reference evidence="3" key="1">
    <citation type="submission" date="2017-05" db="EMBL/GenBank/DDBJ databases">
        <title>Physiological properties and genetic analysis related to exopolysaccharide production of fresh-water unicellular cyanobacterium Aphanothece sacrum, Suizenji Nori, that has been cultured as a food source in Japan.</title>
        <authorList>
            <person name="Kanesaki Y."/>
            <person name="Yoshikawa S."/>
            <person name="Ohki K."/>
        </authorList>
    </citation>
    <scope>NUCLEOTIDE SEQUENCE [LARGE SCALE GENOMIC DNA]</scope>
    <source>
        <strain evidence="3">FPU1</strain>
    </source>
</reference>
<gene>
    <name evidence="2" type="ORF">AsFPU1_3480</name>
</gene>
<dbReference type="EMBL" id="BDQK01000015">
    <property type="protein sequence ID" value="GBF82054.1"/>
    <property type="molecule type" value="Genomic_DNA"/>
</dbReference>
<dbReference type="AlphaFoldDB" id="A0A401ILB8"/>
<keyword evidence="1" id="KW-1133">Transmembrane helix</keyword>
<dbReference type="SUPFAM" id="SSF82171">
    <property type="entry name" value="DPP6 N-terminal domain-like"/>
    <property type="match status" value="1"/>
</dbReference>
<keyword evidence="1" id="KW-0472">Membrane</keyword>
<proteinExistence type="predicted"/>
<sequence>MNKIVLQPIDKMSLGLIVAFTAVIGSLIGLDKLCGTACFIRNGPRVQHFSWQDQIVSSKDQAFILTFDRPMDGASVEQNLVIDPPLPGKFSWAGRRLAYTFNTPVPYGETYQVQLTDAQERFRNDLQAGHVIEPFVGEFQSRDRALAYIGTQGEEQGRIVFYNVTRKVKRLLTPPDSTVVEFKFYPDGDRILFSAADKNKGIEGLRELQLYTVTTGVNKGVESTTQTAGKIELVLDNETYQNNQFDLSDNGEIIVVQRVDRKNPADFDLWMVKSGAPPERLKVTGGDFVIAPDSQSLAVAKGEGIGILPLEPGAEPLDFLPKFGQLLNFAPNGAAAATVDFNTDDANLRYTRSLFYVNNQGLQKELLTTQGSIINCQFTPKGTQLYCLLTQLLPAKEYKEQPYFAKFDLKTGKMTPLATLTDYQDIKVSLAPDGLALIFDQVVTSDNPNLTDKLTSNSGQAIIGGQLWLLIPPNANKPNAQAELKELPLVGFRPQWLP</sequence>
<feature type="transmembrane region" description="Helical" evidence="1">
    <location>
        <begin position="12"/>
        <end position="30"/>
    </location>
</feature>
<accession>A0A401ILB8</accession>
<keyword evidence="1" id="KW-0812">Transmembrane</keyword>